<dbReference type="GO" id="GO:0005886">
    <property type="term" value="C:plasma membrane"/>
    <property type="evidence" value="ECO:0007669"/>
    <property type="project" value="UniProtKB-SubCell"/>
</dbReference>
<evidence type="ECO:0000256" key="13">
    <source>
        <dbReference type="ARBA" id="ARBA00022989"/>
    </source>
</evidence>
<evidence type="ECO:0000256" key="19">
    <source>
        <dbReference type="SAM" id="MobiDB-lite"/>
    </source>
</evidence>
<evidence type="ECO:0000256" key="15">
    <source>
        <dbReference type="ARBA" id="ARBA00023136"/>
    </source>
</evidence>
<dbReference type="AlphaFoldDB" id="A0A243S4B1"/>
<feature type="transmembrane region" description="Helical" evidence="20">
    <location>
        <begin position="119"/>
        <end position="137"/>
    </location>
</feature>
<evidence type="ECO:0000256" key="12">
    <source>
        <dbReference type="ARBA" id="ARBA00022695"/>
    </source>
</evidence>
<comment type="catalytic activity">
    <reaction evidence="1 18">
        <text>a 1,2-diacyl-sn-glycero-3-phosphate + CTP + H(+) = a CDP-1,2-diacyl-sn-glycerol + diphosphate</text>
        <dbReference type="Rhea" id="RHEA:16229"/>
        <dbReference type="ChEBI" id="CHEBI:15378"/>
        <dbReference type="ChEBI" id="CHEBI:33019"/>
        <dbReference type="ChEBI" id="CHEBI:37563"/>
        <dbReference type="ChEBI" id="CHEBI:58332"/>
        <dbReference type="ChEBI" id="CHEBI:58608"/>
        <dbReference type="EC" id="2.7.7.41"/>
    </reaction>
</comment>
<name>A0A243S4B1_9ACTN</name>
<dbReference type="GO" id="GO:0016024">
    <property type="term" value="P:CDP-diacylglycerol biosynthetic process"/>
    <property type="evidence" value="ECO:0007669"/>
    <property type="project" value="UniProtKB-UniPathway"/>
</dbReference>
<keyword evidence="15 20" id="KW-0472">Membrane</keyword>
<evidence type="ECO:0000256" key="7">
    <source>
        <dbReference type="ARBA" id="ARBA00019373"/>
    </source>
</evidence>
<keyword evidence="22" id="KW-1185">Reference proteome</keyword>
<keyword evidence="17" id="KW-1208">Phospholipid metabolism</keyword>
<feature type="transmembrane region" description="Helical" evidence="20">
    <location>
        <begin position="316"/>
        <end position="334"/>
    </location>
</feature>
<comment type="pathway">
    <text evidence="3 18">Phospholipid metabolism; CDP-diacylglycerol biosynthesis; CDP-diacylglycerol from sn-glycerol 3-phosphate: step 3/3.</text>
</comment>
<evidence type="ECO:0000256" key="16">
    <source>
        <dbReference type="ARBA" id="ARBA00023209"/>
    </source>
</evidence>
<evidence type="ECO:0000256" key="17">
    <source>
        <dbReference type="ARBA" id="ARBA00023264"/>
    </source>
</evidence>
<organism evidence="21 22">
    <name type="scientific">Streptomyces swartbergensis</name>
    <dbReference type="NCBI Taxonomy" id="487165"/>
    <lineage>
        <taxon>Bacteria</taxon>
        <taxon>Bacillati</taxon>
        <taxon>Actinomycetota</taxon>
        <taxon>Actinomycetes</taxon>
        <taxon>Kitasatosporales</taxon>
        <taxon>Streptomycetaceae</taxon>
        <taxon>Streptomyces</taxon>
    </lineage>
</organism>
<keyword evidence="13 20" id="KW-1133">Transmembrane helix</keyword>
<dbReference type="PANTHER" id="PTHR46382:SF1">
    <property type="entry name" value="PHOSPHATIDATE CYTIDYLYLTRANSFERASE"/>
    <property type="match status" value="1"/>
</dbReference>
<evidence type="ECO:0000256" key="14">
    <source>
        <dbReference type="ARBA" id="ARBA00023098"/>
    </source>
</evidence>
<keyword evidence="8" id="KW-1003">Cell membrane</keyword>
<gene>
    <name evidence="21" type="ORF">CA983_18540</name>
</gene>
<dbReference type="InterPro" id="IPR000374">
    <property type="entry name" value="PC_trans"/>
</dbReference>
<evidence type="ECO:0000256" key="5">
    <source>
        <dbReference type="ARBA" id="ARBA00010185"/>
    </source>
</evidence>
<dbReference type="PANTHER" id="PTHR46382">
    <property type="entry name" value="PHOSPHATIDATE CYTIDYLYLTRANSFERASE"/>
    <property type="match status" value="1"/>
</dbReference>
<dbReference type="Proteomes" id="UP000195105">
    <property type="component" value="Unassembled WGS sequence"/>
</dbReference>
<keyword evidence="10 18" id="KW-0808">Transferase</keyword>
<sequence length="383" mass="39918">MNDSSWGAPPQAGYWGPTDQGHGQGHAHSPGHRHVHSPGHGHVQGAAPAGPAYDAHEAPQTRPMPIVPDVAAYGGDQDDDRGAARLSGSPVRNETNPEPMPDAAEPAPKPQKKSAGRDLSAAIGVGVGLGAVIVASLFVVKAVFVGVIAVAVVVGLWELTKRLDERKGIRAPLVPLALGGAAMVVSGYVRGAEGAWVAMALTALAVLVWRMTEPPENYLRDVTAGVFAVFYVPFLATFVAMMLTADDGPQRVLTFLLLTVVSDTGAYAVGWRFGRHKLAPRISPGKTREGLLGAVAFAMVVGALCLEFLIDGGAWWQGLLLGLAVAVSATLGDLGESMIKRDLGIKDMGTLLPGHGGIMDRLDSLLPTAPVVWLLLVLFVGSG</sequence>
<comment type="caution">
    <text evidence="21">The sequence shown here is derived from an EMBL/GenBank/DDBJ whole genome shotgun (WGS) entry which is preliminary data.</text>
</comment>
<feature type="transmembrane region" description="Helical" evidence="20">
    <location>
        <begin position="291"/>
        <end position="310"/>
    </location>
</feature>
<evidence type="ECO:0000256" key="9">
    <source>
        <dbReference type="ARBA" id="ARBA00022516"/>
    </source>
</evidence>
<comment type="subcellular location">
    <subcellularLocation>
        <location evidence="2">Cell membrane</location>
        <topology evidence="2">Multi-pass membrane protein</topology>
    </subcellularLocation>
</comment>
<dbReference type="EC" id="2.7.7.41" evidence="6 18"/>
<comment type="similarity">
    <text evidence="5 18">Belongs to the CDS family.</text>
</comment>
<feature type="transmembrane region" description="Helical" evidence="20">
    <location>
        <begin position="143"/>
        <end position="159"/>
    </location>
</feature>
<keyword evidence="11 18" id="KW-0812">Transmembrane</keyword>
<proteinExistence type="inferred from homology"/>
<dbReference type="RefSeq" id="WP_086602023.1">
    <property type="nucleotide sequence ID" value="NZ_NGFN01000106.1"/>
</dbReference>
<keyword evidence="16" id="KW-0594">Phospholipid biosynthesis</keyword>
<dbReference type="GO" id="GO:0004605">
    <property type="term" value="F:phosphatidate cytidylyltransferase activity"/>
    <property type="evidence" value="ECO:0007669"/>
    <property type="project" value="UniProtKB-EC"/>
</dbReference>
<feature type="region of interest" description="Disordered" evidence="19">
    <location>
        <begin position="1"/>
        <end position="115"/>
    </location>
</feature>
<evidence type="ECO:0000256" key="20">
    <source>
        <dbReference type="SAM" id="Phobius"/>
    </source>
</evidence>
<evidence type="ECO:0000313" key="21">
    <source>
        <dbReference type="EMBL" id="OUD01748.1"/>
    </source>
</evidence>
<evidence type="ECO:0000256" key="4">
    <source>
        <dbReference type="ARBA" id="ARBA00005189"/>
    </source>
</evidence>
<dbReference type="PROSITE" id="PS01315">
    <property type="entry name" value="CDS"/>
    <property type="match status" value="1"/>
</dbReference>
<evidence type="ECO:0000256" key="1">
    <source>
        <dbReference type="ARBA" id="ARBA00001698"/>
    </source>
</evidence>
<evidence type="ECO:0000313" key="22">
    <source>
        <dbReference type="Proteomes" id="UP000195105"/>
    </source>
</evidence>
<feature type="transmembrane region" description="Helical" evidence="20">
    <location>
        <begin position="195"/>
        <end position="212"/>
    </location>
</feature>
<evidence type="ECO:0000256" key="2">
    <source>
        <dbReference type="ARBA" id="ARBA00004651"/>
    </source>
</evidence>
<keyword evidence="12 18" id="KW-0548">Nucleotidyltransferase</keyword>
<comment type="pathway">
    <text evidence="4">Lipid metabolism.</text>
</comment>
<feature type="transmembrane region" description="Helical" evidence="20">
    <location>
        <begin position="171"/>
        <end position="189"/>
    </location>
</feature>
<dbReference type="EMBL" id="NGFN01000106">
    <property type="protein sequence ID" value="OUD01748.1"/>
    <property type="molecule type" value="Genomic_DNA"/>
</dbReference>
<feature type="compositionally biased region" description="Basic residues" evidence="19">
    <location>
        <begin position="29"/>
        <end position="39"/>
    </location>
</feature>
<feature type="transmembrane region" description="Helical" evidence="20">
    <location>
        <begin position="251"/>
        <end position="270"/>
    </location>
</feature>
<evidence type="ECO:0000256" key="8">
    <source>
        <dbReference type="ARBA" id="ARBA00022475"/>
    </source>
</evidence>
<accession>A0A243S4B1</accession>
<dbReference type="Pfam" id="PF01148">
    <property type="entry name" value="CTP_transf_1"/>
    <property type="match status" value="1"/>
</dbReference>
<reference evidence="21 22" key="1">
    <citation type="submission" date="2017-05" db="EMBL/GenBank/DDBJ databases">
        <title>Biotechnological potential of actinobacteria isolated from South African environments.</title>
        <authorList>
            <person name="Le Roes-Hill M."/>
            <person name="Prins A."/>
            <person name="Durrell K.A."/>
        </authorList>
    </citation>
    <scope>NUCLEOTIDE SEQUENCE [LARGE SCALE GENOMIC DNA]</scope>
    <source>
        <strain evidence="21 22">HMC13</strain>
    </source>
</reference>
<protein>
    <recommendedName>
        <fullName evidence="7 18">Phosphatidate cytidylyltransferase</fullName>
        <ecNumber evidence="6 18">2.7.7.41</ecNumber>
    </recommendedName>
</protein>
<keyword evidence="9" id="KW-0444">Lipid biosynthesis</keyword>
<evidence type="ECO:0000256" key="11">
    <source>
        <dbReference type="ARBA" id="ARBA00022692"/>
    </source>
</evidence>
<evidence type="ECO:0000256" key="10">
    <source>
        <dbReference type="ARBA" id="ARBA00022679"/>
    </source>
</evidence>
<evidence type="ECO:0000256" key="6">
    <source>
        <dbReference type="ARBA" id="ARBA00012487"/>
    </source>
</evidence>
<keyword evidence="14" id="KW-0443">Lipid metabolism</keyword>
<evidence type="ECO:0000256" key="18">
    <source>
        <dbReference type="RuleBase" id="RU003938"/>
    </source>
</evidence>
<dbReference type="UniPathway" id="UPA00557">
    <property type="reaction ID" value="UER00614"/>
</dbReference>
<feature type="transmembrane region" description="Helical" evidence="20">
    <location>
        <begin position="224"/>
        <end position="245"/>
    </location>
</feature>
<evidence type="ECO:0000256" key="3">
    <source>
        <dbReference type="ARBA" id="ARBA00005119"/>
    </source>
</evidence>